<feature type="region of interest" description="Disordered" evidence="1">
    <location>
        <begin position="116"/>
        <end position="170"/>
    </location>
</feature>
<evidence type="ECO:0008006" key="4">
    <source>
        <dbReference type="Google" id="ProtNLM"/>
    </source>
</evidence>
<feature type="region of interest" description="Disordered" evidence="1">
    <location>
        <begin position="66"/>
        <end position="100"/>
    </location>
</feature>
<evidence type="ECO:0000313" key="3">
    <source>
        <dbReference type="Proteomes" id="UP001430356"/>
    </source>
</evidence>
<feature type="region of interest" description="Disordered" evidence="1">
    <location>
        <begin position="205"/>
        <end position="228"/>
    </location>
</feature>
<dbReference type="Proteomes" id="UP001430356">
    <property type="component" value="Unassembled WGS sequence"/>
</dbReference>
<name>A0AAW0EKI2_9TRYP</name>
<keyword evidence="3" id="KW-1185">Reference proteome</keyword>
<dbReference type="EMBL" id="JAECZO010000040">
    <property type="protein sequence ID" value="KAK7194668.1"/>
    <property type="molecule type" value="Genomic_DNA"/>
</dbReference>
<evidence type="ECO:0000313" key="2">
    <source>
        <dbReference type="EMBL" id="KAK7194668.1"/>
    </source>
</evidence>
<accession>A0AAW0EKI2</accession>
<dbReference type="GO" id="GO:0006400">
    <property type="term" value="P:tRNA modification"/>
    <property type="evidence" value="ECO:0007669"/>
    <property type="project" value="InterPro"/>
</dbReference>
<sequence length="431" mass="46119">MKRSYRDNKPRYHKHRQGKMLLPNAHLAGLFFTVNPRQEPRAKREAQLYLSTLTRDLEAAHELFLKKSSATPSGDVEDAADGGGGSSEHVGDATPQPSASLSSLLAAELAAYSAQDTRGNRFSAAKRSRTEDGDGDSDTSDEGSQTGDDDDDGDTSGPRRRRREAPQRRGEWFAPLETGCKGYLFLNVPTVNALVTCPTCHAPSSPAADADGAAAGTPLGSEGATSTPAPHAIVVNPLVTRITERIFNDLAANPRPIFRNCFRLLPAELTCCPTLPEMQAALRGLLGLHFAAELGDSTVAADDEVDFARRIPLPAWGGDRPRRSMHTIALQLTVKNNTNVEQKKSAIASALTAAVPANRFIVVAQPSHKSKCTVEAVVCIFVAHATCIMGVQRRATERHGFNLHAVGEDAFVLSNAVQATPKACSTHATEA</sequence>
<proteinExistence type="predicted"/>
<dbReference type="GO" id="GO:0003723">
    <property type="term" value="F:RNA binding"/>
    <property type="evidence" value="ECO:0007669"/>
    <property type="project" value="InterPro"/>
</dbReference>
<dbReference type="AlphaFoldDB" id="A0AAW0EKI2"/>
<comment type="caution">
    <text evidence="2">The sequence shown here is derived from an EMBL/GenBank/DDBJ whole genome shotgun (WGS) entry which is preliminary data.</text>
</comment>
<protein>
    <recommendedName>
        <fullName evidence="4">Cytochrome c domain-containing protein</fullName>
    </recommendedName>
</protein>
<gene>
    <name evidence="2" type="ORF">NESM_000385700</name>
</gene>
<reference evidence="2 3" key="1">
    <citation type="journal article" date="2021" name="MBio">
        <title>A New Model Trypanosomatid, Novymonas esmeraldas: Genomic Perception of Its 'Candidatus Pandoraea novymonadis' Endosymbiont.</title>
        <authorList>
            <person name="Zakharova A."/>
            <person name="Saura A."/>
            <person name="Butenko A."/>
            <person name="Podesvova L."/>
            <person name="Warmusova S."/>
            <person name="Kostygov A.Y."/>
            <person name="Nenarokova A."/>
            <person name="Lukes J."/>
            <person name="Opperdoes F.R."/>
            <person name="Yurchenko V."/>
        </authorList>
    </citation>
    <scope>NUCLEOTIDE SEQUENCE [LARGE SCALE GENOMIC DNA]</scope>
    <source>
        <strain evidence="2 3">E262AT.01</strain>
    </source>
</reference>
<dbReference type="InterPro" id="IPR040183">
    <property type="entry name" value="THUMPD1-like"/>
</dbReference>
<feature type="compositionally biased region" description="Acidic residues" evidence="1">
    <location>
        <begin position="133"/>
        <end position="154"/>
    </location>
</feature>
<dbReference type="PANTHER" id="PTHR13452:SF10">
    <property type="entry name" value="THUMP DOMAIN-CONTAINING PROTEIN 1"/>
    <property type="match status" value="1"/>
</dbReference>
<dbReference type="PANTHER" id="PTHR13452">
    <property type="entry name" value="THUMP DOMAIN CONTAINING PROTEIN 1-RELATED"/>
    <property type="match status" value="1"/>
</dbReference>
<evidence type="ECO:0000256" key="1">
    <source>
        <dbReference type="SAM" id="MobiDB-lite"/>
    </source>
</evidence>
<organism evidence="2 3">
    <name type="scientific">Novymonas esmeraldas</name>
    <dbReference type="NCBI Taxonomy" id="1808958"/>
    <lineage>
        <taxon>Eukaryota</taxon>
        <taxon>Discoba</taxon>
        <taxon>Euglenozoa</taxon>
        <taxon>Kinetoplastea</taxon>
        <taxon>Metakinetoplastina</taxon>
        <taxon>Trypanosomatida</taxon>
        <taxon>Trypanosomatidae</taxon>
        <taxon>Novymonas</taxon>
    </lineage>
</organism>
<feature type="compositionally biased region" description="Low complexity" evidence="1">
    <location>
        <begin position="205"/>
        <end position="216"/>
    </location>
</feature>